<dbReference type="GO" id="GO:0050660">
    <property type="term" value="F:flavin adenine dinucleotide binding"/>
    <property type="evidence" value="ECO:0007669"/>
    <property type="project" value="InterPro"/>
</dbReference>
<evidence type="ECO:0000256" key="2">
    <source>
        <dbReference type="ARBA" id="ARBA00010790"/>
    </source>
</evidence>
<dbReference type="SUPFAM" id="SSF51905">
    <property type="entry name" value="FAD/NAD(P)-binding domain"/>
    <property type="match status" value="1"/>
</dbReference>
<dbReference type="Gene3D" id="3.30.560.10">
    <property type="entry name" value="Glucose Oxidase, domain 3"/>
    <property type="match status" value="1"/>
</dbReference>
<dbReference type="Pfam" id="PF05199">
    <property type="entry name" value="GMC_oxred_C"/>
    <property type="match status" value="1"/>
</dbReference>
<feature type="binding site" evidence="5">
    <location>
        <position position="91"/>
    </location>
    <ligand>
        <name>FAD</name>
        <dbReference type="ChEBI" id="CHEBI:57692"/>
    </ligand>
</feature>
<feature type="compositionally biased region" description="Acidic residues" evidence="6">
    <location>
        <begin position="545"/>
        <end position="565"/>
    </location>
</feature>
<dbReference type="InterPro" id="IPR000172">
    <property type="entry name" value="GMC_OxRdtase_N"/>
</dbReference>
<feature type="binding site" evidence="5">
    <location>
        <position position="224"/>
    </location>
    <ligand>
        <name>FAD</name>
        <dbReference type="ChEBI" id="CHEBI:57692"/>
    </ligand>
</feature>
<dbReference type="PIRSF" id="PIRSF000137">
    <property type="entry name" value="Alcohol_oxidase"/>
    <property type="match status" value="1"/>
</dbReference>
<name>A0AAU8AJY0_9RHOB</name>
<evidence type="ECO:0000256" key="5">
    <source>
        <dbReference type="PIRSR" id="PIRSR000137-2"/>
    </source>
</evidence>
<dbReference type="InterPro" id="IPR007867">
    <property type="entry name" value="GMC_OxRtase_C"/>
</dbReference>
<feature type="compositionally biased region" description="Basic and acidic residues" evidence="6">
    <location>
        <begin position="611"/>
        <end position="620"/>
    </location>
</feature>
<comment type="similarity">
    <text evidence="2">Belongs to the GMC oxidoreductase family.</text>
</comment>
<feature type="region of interest" description="Disordered" evidence="6">
    <location>
        <begin position="540"/>
        <end position="620"/>
    </location>
</feature>
<accession>A0AAU8AJY0</accession>
<dbReference type="Gene3D" id="3.50.50.60">
    <property type="entry name" value="FAD/NAD(P)-binding domain"/>
    <property type="match status" value="1"/>
</dbReference>
<sequence length="620" mass="66986">MTEAEAGEFDYIIVGAGAAGSVLAERLSADPETRVLLVEEGRGAGGHWASRVPKALPWLLRDPTRIYGYHVEPGPRGPAERWIRGRMPGGTSAIGAMLWLRGGAWDWAQMARATGSTDWDWPEMSRVLRQLEHHAFGGSDLRGRGGPVSLRLAEPLAPLMQAVMKAGAESGWRLREEPNEADPEGLAPAAWTIDDKGRRVSAWTAFVRAAKTRPNLRIETGVRVDRVLIDEGRAYGVEGRRGTAQLVFRTRGEVILCTGAVITPKILMLSGVGDGMALRRAGIEAKHHSPNIGRGLRDHLMLATNWRLRHWRDSDNRAFSGARLWMNAARYLMSGEGPLAKGGAELVGFVATRKEAERPDVMITAASHSFEAAQGVGGLEAEPGMRLTTHVLRPESTGYVFAAGPDPDMAPRIEANYLASERDRIRAIAAVRKLRELARRPAMSEFIEGETVISAWAKTDDDILDLYRRYSRSACHAVGSCAMGPDELDPLDARLRLRGIGRLRVCDASIFPQMPAGGTLAPVMAAALRAAEFILADAERRAAGEEEEESAAAPEEGEEEAEGTEVPEGAAAEAPEEVAEAEAETDAGVEATPADDPDAERDADPETDPAPEERPAAPAR</sequence>
<evidence type="ECO:0000256" key="6">
    <source>
        <dbReference type="SAM" id="MobiDB-lite"/>
    </source>
</evidence>
<dbReference type="SUPFAM" id="SSF54373">
    <property type="entry name" value="FAD-linked reductases, C-terminal domain"/>
    <property type="match status" value="1"/>
</dbReference>
<evidence type="ECO:0000256" key="4">
    <source>
        <dbReference type="ARBA" id="ARBA00022827"/>
    </source>
</evidence>
<dbReference type="EMBL" id="CP123385">
    <property type="protein sequence ID" value="XCC95265.1"/>
    <property type="molecule type" value="Genomic_DNA"/>
</dbReference>
<gene>
    <name evidence="8" type="ORF">PVT71_19445</name>
</gene>
<organism evidence="8">
    <name type="scientific">Alloyangia sp. H15</name>
    <dbReference type="NCBI Taxonomy" id="3029062"/>
    <lineage>
        <taxon>Bacteria</taxon>
        <taxon>Pseudomonadati</taxon>
        <taxon>Pseudomonadota</taxon>
        <taxon>Alphaproteobacteria</taxon>
        <taxon>Rhodobacterales</taxon>
        <taxon>Roseobacteraceae</taxon>
        <taxon>Alloyangia</taxon>
    </lineage>
</organism>
<dbReference type="PROSITE" id="PS00624">
    <property type="entry name" value="GMC_OXRED_2"/>
    <property type="match status" value="1"/>
</dbReference>
<feature type="compositionally biased region" description="Acidic residues" evidence="6">
    <location>
        <begin position="574"/>
        <end position="610"/>
    </location>
</feature>
<reference evidence="8" key="1">
    <citation type="submission" date="2023-02" db="EMBL/GenBank/DDBJ databases">
        <title>Description and genomic characterization of Salipiger bruguierae sp. nov., isolated from the sediment of mangrove plant Bruguiera sexangula.</title>
        <authorList>
            <person name="Long M."/>
        </authorList>
    </citation>
    <scope>NUCLEOTIDE SEQUENCE</scope>
    <source>
        <strain evidence="8">H15</strain>
    </source>
</reference>
<dbReference type="Pfam" id="PF00732">
    <property type="entry name" value="GMC_oxred_N"/>
    <property type="match status" value="1"/>
</dbReference>
<dbReference type="PANTHER" id="PTHR11552">
    <property type="entry name" value="GLUCOSE-METHANOL-CHOLINE GMC OXIDOREDUCTASE"/>
    <property type="match status" value="1"/>
</dbReference>
<feature type="domain" description="Glucose-methanol-choline oxidoreductase N-terminal" evidence="7">
    <location>
        <begin position="259"/>
        <end position="273"/>
    </location>
</feature>
<evidence type="ECO:0000313" key="8">
    <source>
        <dbReference type="EMBL" id="XCC95265.1"/>
    </source>
</evidence>
<dbReference type="GO" id="GO:0016614">
    <property type="term" value="F:oxidoreductase activity, acting on CH-OH group of donors"/>
    <property type="evidence" value="ECO:0007669"/>
    <property type="project" value="InterPro"/>
</dbReference>
<dbReference type="RefSeq" id="WP_353474105.1">
    <property type="nucleotide sequence ID" value="NZ_CP123385.1"/>
</dbReference>
<evidence type="ECO:0000259" key="7">
    <source>
        <dbReference type="PROSITE" id="PS00624"/>
    </source>
</evidence>
<dbReference type="InterPro" id="IPR036188">
    <property type="entry name" value="FAD/NAD-bd_sf"/>
</dbReference>
<dbReference type="AlphaFoldDB" id="A0AAU8AJY0"/>
<dbReference type="PANTHER" id="PTHR11552:SF147">
    <property type="entry name" value="CHOLINE DEHYDROGENASE, MITOCHONDRIAL"/>
    <property type="match status" value="1"/>
</dbReference>
<dbReference type="InterPro" id="IPR012132">
    <property type="entry name" value="GMC_OxRdtase"/>
</dbReference>
<evidence type="ECO:0000256" key="3">
    <source>
        <dbReference type="ARBA" id="ARBA00022630"/>
    </source>
</evidence>
<protein>
    <submittedName>
        <fullName evidence="8">GMC family oxidoreductase N-terminal domain-containing protein</fullName>
    </submittedName>
</protein>
<keyword evidence="4 5" id="KW-0274">FAD</keyword>
<proteinExistence type="inferred from homology"/>
<keyword evidence="3" id="KW-0285">Flavoprotein</keyword>
<evidence type="ECO:0000256" key="1">
    <source>
        <dbReference type="ARBA" id="ARBA00001974"/>
    </source>
</evidence>
<comment type="cofactor">
    <cofactor evidence="1 5">
        <name>FAD</name>
        <dbReference type="ChEBI" id="CHEBI:57692"/>
    </cofactor>
</comment>